<keyword evidence="2" id="KW-1185">Reference proteome</keyword>
<sequence length="69" mass="7698">MSPRSPPLTGEHRRHSRDRKRLLYPRFCIPCCTDTARTAGIGIQGGRGRRASQLHGIHVAHPKSVTVQD</sequence>
<organism evidence="1 2">
    <name type="scientific">Pleurodeles waltl</name>
    <name type="common">Iberian ribbed newt</name>
    <dbReference type="NCBI Taxonomy" id="8319"/>
    <lineage>
        <taxon>Eukaryota</taxon>
        <taxon>Metazoa</taxon>
        <taxon>Chordata</taxon>
        <taxon>Craniata</taxon>
        <taxon>Vertebrata</taxon>
        <taxon>Euteleostomi</taxon>
        <taxon>Amphibia</taxon>
        <taxon>Batrachia</taxon>
        <taxon>Caudata</taxon>
        <taxon>Salamandroidea</taxon>
        <taxon>Salamandridae</taxon>
        <taxon>Pleurodelinae</taxon>
        <taxon>Pleurodeles</taxon>
    </lineage>
</organism>
<protein>
    <submittedName>
        <fullName evidence="1">Uncharacterized protein</fullName>
    </submittedName>
</protein>
<evidence type="ECO:0000313" key="1">
    <source>
        <dbReference type="EMBL" id="KAJ1177250.1"/>
    </source>
</evidence>
<reference evidence="1" key="1">
    <citation type="journal article" date="2022" name="bioRxiv">
        <title>Sequencing and chromosome-scale assembly of the giantPleurodeles waltlgenome.</title>
        <authorList>
            <person name="Brown T."/>
            <person name="Elewa A."/>
            <person name="Iarovenko S."/>
            <person name="Subramanian E."/>
            <person name="Araus A.J."/>
            <person name="Petzold A."/>
            <person name="Susuki M."/>
            <person name="Suzuki K.-i.T."/>
            <person name="Hayashi T."/>
            <person name="Toyoda A."/>
            <person name="Oliveira C."/>
            <person name="Osipova E."/>
            <person name="Leigh N.D."/>
            <person name="Simon A."/>
            <person name="Yun M.H."/>
        </authorList>
    </citation>
    <scope>NUCLEOTIDE SEQUENCE</scope>
    <source>
        <strain evidence="1">20211129_DDA</strain>
        <tissue evidence="1">Liver</tissue>
    </source>
</reference>
<name>A0AAV7TKR1_PLEWA</name>
<comment type="caution">
    <text evidence="1">The sequence shown here is derived from an EMBL/GenBank/DDBJ whole genome shotgun (WGS) entry which is preliminary data.</text>
</comment>
<accession>A0AAV7TKR1</accession>
<gene>
    <name evidence="1" type="ORF">NDU88_002511</name>
</gene>
<proteinExistence type="predicted"/>
<dbReference type="Proteomes" id="UP001066276">
    <property type="component" value="Chromosome 3_2"/>
</dbReference>
<dbReference type="EMBL" id="JANPWB010000006">
    <property type="protein sequence ID" value="KAJ1177250.1"/>
    <property type="molecule type" value="Genomic_DNA"/>
</dbReference>
<evidence type="ECO:0000313" key="2">
    <source>
        <dbReference type="Proteomes" id="UP001066276"/>
    </source>
</evidence>
<dbReference type="AlphaFoldDB" id="A0AAV7TKR1"/>